<comment type="caution">
    <text evidence="2">The sequence shown here is derived from an EMBL/GenBank/DDBJ whole genome shotgun (WGS) entry which is preliminary data.</text>
</comment>
<dbReference type="EMBL" id="JBEPME010000005">
    <property type="protein sequence ID" value="MET3658546.1"/>
    <property type="molecule type" value="Genomic_DNA"/>
</dbReference>
<sequence length="132" mass="14852">MDQQAPYVTRLELIESQHRLKEDVSKRIDVVDEKVDTLRDLVLPMGESLKQTAENTRKMAESMDRFTEAQRGTNGRIYEKMNGHDVEFARLNVIAGSQTENKKTNAKVLVAVIGGIVTIITGLFALAPYLFN</sequence>
<organism evidence="2 3">
    <name type="scientific">Sporosarcina psychrophila</name>
    <name type="common">Bacillus psychrophilus</name>
    <dbReference type="NCBI Taxonomy" id="1476"/>
    <lineage>
        <taxon>Bacteria</taxon>
        <taxon>Bacillati</taxon>
        <taxon>Bacillota</taxon>
        <taxon>Bacilli</taxon>
        <taxon>Bacillales</taxon>
        <taxon>Caryophanaceae</taxon>
        <taxon>Sporosarcina</taxon>
    </lineage>
</organism>
<keyword evidence="1" id="KW-0812">Transmembrane</keyword>
<protein>
    <recommendedName>
        <fullName evidence="4">t-SNARE coiled-coil homology domain-containing protein</fullName>
    </recommendedName>
</protein>
<name>A0ABV2KBT2_SPOPS</name>
<evidence type="ECO:0008006" key="4">
    <source>
        <dbReference type="Google" id="ProtNLM"/>
    </source>
</evidence>
<evidence type="ECO:0000256" key="1">
    <source>
        <dbReference type="SAM" id="Phobius"/>
    </source>
</evidence>
<keyword evidence="1" id="KW-1133">Transmembrane helix</keyword>
<dbReference type="Proteomes" id="UP001549104">
    <property type="component" value="Unassembled WGS sequence"/>
</dbReference>
<proteinExistence type="predicted"/>
<dbReference type="RefSeq" id="WP_354314218.1">
    <property type="nucleotide sequence ID" value="NZ_JBEPME010000005.1"/>
</dbReference>
<keyword evidence="3" id="KW-1185">Reference proteome</keyword>
<reference evidence="2 3" key="1">
    <citation type="submission" date="2024-06" db="EMBL/GenBank/DDBJ databases">
        <title>Sorghum-associated microbial communities from plants grown in Nebraska, USA.</title>
        <authorList>
            <person name="Schachtman D."/>
        </authorList>
    </citation>
    <scope>NUCLEOTIDE SEQUENCE [LARGE SCALE GENOMIC DNA]</scope>
    <source>
        <strain evidence="2 3">1288</strain>
    </source>
</reference>
<feature type="transmembrane region" description="Helical" evidence="1">
    <location>
        <begin position="108"/>
        <end position="131"/>
    </location>
</feature>
<evidence type="ECO:0000313" key="3">
    <source>
        <dbReference type="Proteomes" id="UP001549104"/>
    </source>
</evidence>
<keyword evidence="1" id="KW-0472">Membrane</keyword>
<gene>
    <name evidence="2" type="ORF">ABIC55_003663</name>
</gene>
<evidence type="ECO:0000313" key="2">
    <source>
        <dbReference type="EMBL" id="MET3658546.1"/>
    </source>
</evidence>
<accession>A0ABV2KBT2</accession>